<accession>B9BZB2</accession>
<reference evidence="1 2" key="1">
    <citation type="journal article" date="2012" name="J. Bacteriol.">
        <title>Draft Genome Sequence Determination for Cystic Fibrosis and Chronic Granulomatous Disease Burkholderia multivorans Isolates.</title>
        <authorList>
            <person name="Varga J.J."/>
            <person name="Losada L."/>
            <person name="Zelazny A.M."/>
            <person name="Brinkac L."/>
            <person name="Harkins D."/>
            <person name="Radune D."/>
            <person name="Hostetler J."/>
            <person name="Sampaio E.P."/>
            <person name="Ronning C.M."/>
            <person name="Nierman W.C."/>
            <person name="Greenberg D.E."/>
            <person name="Holland S.M."/>
            <person name="Goldberg J.B."/>
        </authorList>
    </citation>
    <scope>NUCLEOTIDE SEQUENCE [LARGE SCALE GENOMIC DNA]</scope>
    <source>
        <strain evidence="1 2">CGD2</strain>
    </source>
</reference>
<evidence type="ECO:0000313" key="1">
    <source>
        <dbReference type="EMBL" id="EEE03960.1"/>
    </source>
</evidence>
<dbReference type="AlphaFoldDB" id="B9BZB2"/>
<organism evidence="1 2">
    <name type="scientific">Burkholderia multivorans CGD2</name>
    <dbReference type="NCBI Taxonomy" id="513052"/>
    <lineage>
        <taxon>Bacteria</taxon>
        <taxon>Pseudomonadati</taxon>
        <taxon>Pseudomonadota</taxon>
        <taxon>Betaproteobacteria</taxon>
        <taxon>Burkholderiales</taxon>
        <taxon>Burkholderiaceae</taxon>
        <taxon>Burkholderia</taxon>
        <taxon>Burkholderia cepacia complex</taxon>
    </lineage>
</organism>
<name>B9BZB2_9BURK</name>
<dbReference type="RefSeq" id="WP_006408063.1">
    <property type="nucleotide sequence ID" value="NZ_ACFC01000020.1"/>
</dbReference>
<dbReference type="Proteomes" id="UP000004535">
    <property type="component" value="Unassembled WGS sequence"/>
</dbReference>
<comment type="caution">
    <text evidence="1">The sequence shown here is derived from an EMBL/GenBank/DDBJ whole genome shotgun (WGS) entry which is preliminary data.</text>
</comment>
<sequence length="42" mass="4790">MAIITQIEMRLNGGEPAATPRDREKAIRRRAIEGRWQTVAPE</sequence>
<dbReference type="EMBL" id="ACFC01000020">
    <property type="protein sequence ID" value="EEE03960.1"/>
    <property type="molecule type" value="Genomic_DNA"/>
</dbReference>
<evidence type="ECO:0000313" key="2">
    <source>
        <dbReference type="Proteomes" id="UP000004535"/>
    </source>
</evidence>
<gene>
    <name evidence="1" type="ORF">BURMUCGD2_3343</name>
</gene>
<protein>
    <submittedName>
        <fullName evidence="1">Uncharacterized protein</fullName>
    </submittedName>
</protein>
<proteinExistence type="predicted"/>